<proteinExistence type="inferred from homology"/>
<dbReference type="PANTHER" id="PTHR33254">
    <property type="entry name" value="4-HYDROXY-4-METHYL-2-OXOGLUTARATE ALDOLASE 3-RELATED"/>
    <property type="match status" value="1"/>
</dbReference>
<dbReference type="AlphaFoldDB" id="A0A0S7BM92"/>
<keyword evidence="15" id="KW-1185">Reference proteome</keyword>
<dbReference type="EMBL" id="DF967972">
    <property type="protein sequence ID" value="GAP15811.1"/>
    <property type="molecule type" value="Genomic_DNA"/>
</dbReference>
<organism evidence="14">
    <name type="scientific">Longilinea arvoryzae</name>
    <dbReference type="NCBI Taxonomy" id="360412"/>
    <lineage>
        <taxon>Bacteria</taxon>
        <taxon>Bacillati</taxon>
        <taxon>Chloroflexota</taxon>
        <taxon>Anaerolineae</taxon>
        <taxon>Anaerolineales</taxon>
        <taxon>Anaerolineaceae</taxon>
        <taxon>Longilinea</taxon>
    </lineage>
</organism>
<evidence type="ECO:0000256" key="11">
    <source>
        <dbReference type="ARBA" id="ARBA00032305"/>
    </source>
</evidence>
<dbReference type="InterPro" id="IPR005493">
    <property type="entry name" value="RraA/RraA-like"/>
</dbReference>
<evidence type="ECO:0000256" key="4">
    <source>
        <dbReference type="ARBA" id="ARBA00011233"/>
    </source>
</evidence>
<dbReference type="GO" id="GO:0046872">
    <property type="term" value="F:metal ion binding"/>
    <property type="evidence" value="ECO:0007669"/>
    <property type="project" value="UniProtKB-KW"/>
</dbReference>
<dbReference type="Gene3D" id="3.50.30.40">
    <property type="entry name" value="Ribonuclease E inhibitor RraA/RraA-like"/>
    <property type="match status" value="1"/>
</dbReference>
<name>A0A0S7BM92_9CHLR</name>
<comment type="similarity">
    <text evidence="3">Belongs to the class II aldolase/RraA-like family.</text>
</comment>
<dbReference type="GO" id="GO:0047443">
    <property type="term" value="F:4-hydroxy-4-methyl-2-oxoglutarate aldolase activity"/>
    <property type="evidence" value="ECO:0007669"/>
    <property type="project" value="UniProtKB-EC"/>
</dbReference>
<gene>
    <name evidence="14" type="ORF">LARV_03603</name>
</gene>
<comment type="cofactor">
    <cofactor evidence="2">
        <name>a divalent metal cation</name>
        <dbReference type="ChEBI" id="CHEBI:60240"/>
    </cofactor>
</comment>
<dbReference type="Pfam" id="PF03737">
    <property type="entry name" value="RraA-like"/>
    <property type="match status" value="1"/>
</dbReference>
<evidence type="ECO:0000256" key="9">
    <source>
        <dbReference type="ARBA" id="ARBA00029596"/>
    </source>
</evidence>
<evidence type="ECO:0000256" key="7">
    <source>
        <dbReference type="ARBA" id="ARBA00016549"/>
    </source>
</evidence>
<evidence type="ECO:0000256" key="3">
    <source>
        <dbReference type="ARBA" id="ARBA00008621"/>
    </source>
</evidence>
<comment type="cofactor">
    <cofactor evidence="13">
        <name>Mg(2+)</name>
        <dbReference type="ChEBI" id="CHEBI:18420"/>
    </cofactor>
</comment>
<feature type="binding site" evidence="13">
    <location>
        <position position="123"/>
    </location>
    <ligand>
        <name>substrate</name>
    </ligand>
</feature>
<evidence type="ECO:0000256" key="5">
    <source>
        <dbReference type="ARBA" id="ARBA00012213"/>
    </source>
</evidence>
<dbReference type="GO" id="GO:0032259">
    <property type="term" value="P:methylation"/>
    <property type="evidence" value="ECO:0007669"/>
    <property type="project" value="UniProtKB-KW"/>
</dbReference>
<keyword evidence="13" id="KW-0479">Metal-binding</keyword>
<dbReference type="Proteomes" id="UP000055060">
    <property type="component" value="Unassembled WGS sequence"/>
</dbReference>
<evidence type="ECO:0000313" key="15">
    <source>
        <dbReference type="Proteomes" id="UP000055060"/>
    </source>
</evidence>
<dbReference type="RefSeq" id="WP_075074958.1">
    <property type="nucleotide sequence ID" value="NZ_DF967972.1"/>
</dbReference>
<evidence type="ECO:0000256" key="6">
    <source>
        <dbReference type="ARBA" id="ARBA00012947"/>
    </source>
</evidence>
<evidence type="ECO:0000256" key="13">
    <source>
        <dbReference type="PIRSR" id="PIRSR605493-1"/>
    </source>
</evidence>
<evidence type="ECO:0000256" key="8">
    <source>
        <dbReference type="ARBA" id="ARBA00025046"/>
    </source>
</evidence>
<keyword evidence="13" id="KW-0460">Magnesium</keyword>
<sequence length="224" mass="25115">MEQPSLKELCQGLKASYPAALTDIMDTDFKLHNQWLGPEIRPLVPEMRVAGLAFTMRWVNDPEIVEDAAYEEMARRLVDELKPCVVPVIDSSKCKNAGYWGELMCTICAEHGVEGAIIDGGVRDPYYIYKAGFNMFAAFPCPLEANFNRSRLESVQKPIFINDVQIRPGDFIMGDFGGVVVIPQEIVTDVYYKAKELMEKESATRKLIREGASVKEMLKAGGRL</sequence>
<dbReference type="SUPFAM" id="SSF89562">
    <property type="entry name" value="RraA-like"/>
    <property type="match status" value="1"/>
</dbReference>
<feature type="binding site" evidence="13">
    <location>
        <begin position="101"/>
        <end position="104"/>
    </location>
    <ligand>
        <name>substrate</name>
    </ligand>
</feature>
<keyword evidence="14" id="KW-0489">Methyltransferase</keyword>
<keyword evidence="14" id="KW-0808">Transferase</keyword>
<dbReference type="PANTHER" id="PTHR33254:SF4">
    <property type="entry name" value="4-HYDROXY-4-METHYL-2-OXOGLUTARATE ALDOLASE 3-RELATED"/>
    <property type="match status" value="1"/>
</dbReference>
<reference evidence="14" key="1">
    <citation type="submission" date="2015-07" db="EMBL/GenBank/DDBJ databases">
        <title>Draft Genome Sequences of Anaerolinea thermolimosa IMO-1, Bellilinea caldifistulae GOMI-1, Leptolinea tardivitalis YMTK-2, Levilinea saccharolytica KIBI-1,Longilinea arvoryzae KOME-1, Previously Described as Members of the Anaerolineaceae (Chloroflexi).</title>
        <authorList>
            <person name="Sekiguchi Y."/>
            <person name="Ohashi A."/>
            <person name="Matsuura N."/>
            <person name="Tourlousse M.D."/>
        </authorList>
    </citation>
    <scope>NUCLEOTIDE SEQUENCE [LARGE SCALE GENOMIC DNA]</scope>
    <source>
        <strain evidence="14">KOME-1</strain>
    </source>
</reference>
<comment type="catalytic activity">
    <reaction evidence="1">
        <text>4-hydroxy-4-methyl-2-oxoglutarate = 2 pyruvate</text>
        <dbReference type="Rhea" id="RHEA:22748"/>
        <dbReference type="ChEBI" id="CHEBI:15361"/>
        <dbReference type="ChEBI" id="CHEBI:58276"/>
        <dbReference type="EC" id="4.1.3.17"/>
    </reaction>
</comment>
<dbReference type="CDD" id="cd16841">
    <property type="entry name" value="RraA_family"/>
    <property type="match status" value="1"/>
</dbReference>
<comment type="function">
    <text evidence="8">Catalyzes the aldol cleavage of 4-hydroxy-4-methyl-2-oxoglutarate (HMG) into 2 molecules of pyruvate. Also contains a secondary oxaloacetate (OAA) decarboxylase activity due to the common pyruvate enolate transition state formed following C-C bond cleavage in the retro-aldol and decarboxylation reactions.</text>
</comment>
<dbReference type="GO" id="GO:0008168">
    <property type="term" value="F:methyltransferase activity"/>
    <property type="evidence" value="ECO:0007669"/>
    <property type="project" value="UniProtKB-KW"/>
</dbReference>
<dbReference type="EC" id="4.1.1.112" evidence="6"/>
<protein>
    <recommendedName>
        <fullName evidence="7">Putative 4-hydroxy-4-methyl-2-oxoglutarate aldolase</fullName>
        <ecNumber evidence="6">4.1.1.112</ecNumber>
        <ecNumber evidence="5">4.1.3.17</ecNumber>
    </recommendedName>
    <alternativeName>
        <fullName evidence="11">Oxaloacetate decarboxylase</fullName>
    </alternativeName>
    <alternativeName>
        <fullName evidence="9">Regulator of ribonuclease activity homolog</fullName>
    </alternativeName>
    <alternativeName>
        <fullName evidence="10">RraA-like protein</fullName>
    </alternativeName>
</protein>
<comment type="subunit">
    <text evidence="4">Homotrimer.</text>
</comment>
<accession>A0A0S7BM92</accession>
<evidence type="ECO:0000256" key="12">
    <source>
        <dbReference type="ARBA" id="ARBA00047973"/>
    </source>
</evidence>
<evidence type="ECO:0000256" key="1">
    <source>
        <dbReference type="ARBA" id="ARBA00001342"/>
    </source>
</evidence>
<dbReference type="GO" id="GO:0008948">
    <property type="term" value="F:oxaloacetate decarboxylase activity"/>
    <property type="evidence" value="ECO:0007669"/>
    <property type="project" value="UniProtKB-EC"/>
</dbReference>
<evidence type="ECO:0000313" key="14">
    <source>
        <dbReference type="EMBL" id="GAP15811.1"/>
    </source>
</evidence>
<dbReference type="InterPro" id="IPR036704">
    <property type="entry name" value="RraA/RraA-like_sf"/>
</dbReference>
<dbReference type="EC" id="4.1.3.17" evidence="5"/>
<evidence type="ECO:0000256" key="2">
    <source>
        <dbReference type="ARBA" id="ARBA00001968"/>
    </source>
</evidence>
<feature type="binding site" evidence="13">
    <location>
        <position position="124"/>
    </location>
    <ligand>
        <name>Mg(2+)</name>
        <dbReference type="ChEBI" id="CHEBI:18420"/>
    </ligand>
</feature>
<dbReference type="STRING" id="360412.LARV_03603"/>
<comment type="catalytic activity">
    <reaction evidence="12">
        <text>oxaloacetate + H(+) = pyruvate + CO2</text>
        <dbReference type="Rhea" id="RHEA:15641"/>
        <dbReference type="ChEBI" id="CHEBI:15361"/>
        <dbReference type="ChEBI" id="CHEBI:15378"/>
        <dbReference type="ChEBI" id="CHEBI:16452"/>
        <dbReference type="ChEBI" id="CHEBI:16526"/>
        <dbReference type="EC" id="4.1.1.112"/>
    </reaction>
</comment>
<evidence type="ECO:0000256" key="10">
    <source>
        <dbReference type="ARBA" id="ARBA00030169"/>
    </source>
</evidence>